<protein>
    <submittedName>
        <fullName evidence="1">Uncharacterized protein</fullName>
    </submittedName>
</protein>
<keyword evidence="2" id="KW-1185">Reference proteome</keyword>
<name>A0ACC3C593_PYRYE</name>
<comment type="caution">
    <text evidence="1">The sequence shown here is derived from an EMBL/GenBank/DDBJ whole genome shotgun (WGS) entry which is preliminary data.</text>
</comment>
<proteinExistence type="predicted"/>
<sequence length="244" mass="25364">MRTTDKMLCAMGLKIVAATGVVKPLPKSEQRVVSSVVCTAGPALAAAWLAASLSMQMTLAVVSAVCGADLVLETAFVVARLPTMMVQPMVLLVVCVAGLALAAALLLASFSTILVQPVIPLMACATSLILTAVGADVVPSVTIALMIKLVEGNTASWAVAWDVLATVVWTVGLRLAMSEPLCPSVFQTQTSVLAVGVYLVKAAVLVTLVLHKAAVALALLRQDSHCTRVRLPHLDWDGAESVLL</sequence>
<accession>A0ACC3C593</accession>
<evidence type="ECO:0000313" key="2">
    <source>
        <dbReference type="Proteomes" id="UP000798662"/>
    </source>
</evidence>
<dbReference type="EMBL" id="CM020619">
    <property type="protein sequence ID" value="KAK1864921.1"/>
    <property type="molecule type" value="Genomic_DNA"/>
</dbReference>
<evidence type="ECO:0000313" key="1">
    <source>
        <dbReference type="EMBL" id="KAK1864921.1"/>
    </source>
</evidence>
<gene>
    <name evidence="1" type="ORF">I4F81_007457</name>
</gene>
<reference evidence="1" key="1">
    <citation type="submission" date="2019-11" db="EMBL/GenBank/DDBJ databases">
        <title>Nori genome reveals adaptations in red seaweeds to the harsh intertidal environment.</title>
        <authorList>
            <person name="Wang D."/>
            <person name="Mao Y."/>
        </authorList>
    </citation>
    <scope>NUCLEOTIDE SEQUENCE</scope>
    <source>
        <tissue evidence="1">Gametophyte</tissue>
    </source>
</reference>
<organism evidence="1 2">
    <name type="scientific">Pyropia yezoensis</name>
    <name type="common">Susabi-nori</name>
    <name type="synonym">Porphyra yezoensis</name>
    <dbReference type="NCBI Taxonomy" id="2788"/>
    <lineage>
        <taxon>Eukaryota</taxon>
        <taxon>Rhodophyta</taxon>
        <taxon>Bangiophyceae</taxon>
        <taxon>Bangiales</taxon>
        <taxon>Bangiaceae</taxon>
        <taxon>Pyropia</taxon>
    </lineage>
</organism>
<dbReference type="Proteomes" id="UP000798662">
    <property type="component" value="Chromosome 2"/>
</dbReference>